<accession>A0AA91E9J0</accession>
<dbReference type="PANTHER" id="PTHR47790:SF2">
    <property type="entry name" value="TRNA_TMRNA (URACIL-C(5))-METHYLTRANSFERASE"/>
    <property type="match status" value="1"/>
</dbReference>
<dbReference type="SUPFAM" id="SSF53335">
    <property type="entry name" value="S-adenosyl-L-methionine-dependent methyltransferases"/>
    <property type="match status" value="1"/>
</dbReference>
<dbReference type="GO" id="GO:0030697">
    <property type="term" value="F:tRNA (uracil(54)-C5)-methyltransferase activity, S-adenosyl methionine-dependent"/>
    <property type="evidence" value="ECO:0007669"/>
    <property type="project" value="UniProtKB-EC"/>
</dbReference>
<keyword evidence="1 5" id="KW-0489">Methyltransferase</keyword>
<evidence type="ECO:0000256" key="4">
    <source>
        <dbReference type="ARBA" id="ARBA00022694"/>
    </source>
</evidence>
<organism evidence="5 6">
    <name type="scientific">Obesumbacterium proteus ATCC 12841</name>
    <dbReference type="NCBI Taxonomy" id="1354268"/>
    <lineage>
        <taxon>Bacteria</taxon>
        <taxon>Pseudomonadati</taxon>
        <taxon>Pseudomonadota</taxon>
        <taxon>Gammaproteobacteria</taxon>
        <taxon>Enterobacterales</taxon>
        <taxon>Hafniaceae</taxon>
        <taxon>Obesumbacterium</taxon>
    </lineage>
</organism>
<dbReference type="Pfam" id="PF05958">
    <property type="entry name" value="tRNA_U5-meth_tr"/>
    <property type="match status" value="1"/>
</dbReference>
<dbReference type="EMBL" id="LXEX01000234">
    <property type="protein sequence ID" value="OAT51798.1"/>
    <property type="molecule type" value="Genomic_DNA"/>
</dbReference>
<dbReference type="InterPro" id="IPR010280">
    <property type="entry name" value="U5_MeTrfase_fam"/>
</dbReference>
<dbReference type="EC" id="2.1.1.35" evidence="5"/>
<dbReference type="GO" id="GO:0000049">
    <property type="term" value="F:tRNA binding"/>
    <property type="evidence" value="ECO:0007669"/>
    <property type="project" value="TreeGrafter"/>
</dbReference>
<gene>
    <name evidence="5" type="ORF">M993_04876</name>
</gene>
<sequence length="41" mass="4620">MNIQMLEWALDVTKGSKGDLLELYCGNGNFSLALARNFDRD</sequence>
<keyword evidence="3" id="KW-0949">S-adenosyl-L-methionine</keyword>
<dbReference type="Proteomes" id="UP000078431">
    <property type="component" value="Unassembled WGS sequence"/>
</dbReference>
<dbReference type="Gene3D" id="3.40.50.150">
    <property type="entry name" value="Vaccinia Virus protein VP39"/>
    <property type="match status" value="1"/>
</dbReference>
<evidence type="ECO:0000256" key="3">
    <source>
        <dbReference type="ARBA" id="ARBA00022691"/>
    </source>
</evidence>
<proteinExistence type="predicted"/>
<dbReference type="AlphaFoldDB" id="A0AA91E9J0"/>
<keyword evidence="6" id="KW-1185">Reference proteome</keyword>
<dbReference type="GO" id="GO:0005829">
    <property type="term" value="C:cytosol"/>
    <property type="evidence" value="ECO:0007669"/>
    <property type="project" value="TreeGrafter"/>
</dbReference>
<protein>
    <submittedName>
        <fullName evidence="5">tRNA (Uracil54-C5-)-methyltransferase</fullName>
        <ecNumber evidence="5">2.1.1.-</ecNumber>
        <ecNumber evidence="5">2.1.1.35</ecNumber>
    </submittedName>
</protein>
<evidence type="ECO:0000313" key="6">
    <source>
        <dbReference type="Proteomes" id="UP000078431"/>
    </source>
</evidence>
<dbReference type="InterPro" id="IPR029063">
    <property type="entry name" value="SAM-dependent_MTases_sf"/>
</dbReference>
<keyword evidence="4" id="KW-0819">tRNA processing</keyword>
<evidence type="ECO:0000256" key="2">
    <source>
        <dbReference type="ARBA" id="ARBA00022679"/>
    </source>
</evidence>
<dbReference type="EC" id="2.1.1.-" evidence="5"/>
<dbReference type="GO" id="GO:0008033">
    <property type="term" value="P:tRNA processing"/>
    <property type="evidence" value="ECO:0007669"/>
    <property type="project" value="UniProtKB-KW"/>
</dbReference>
<keyword evidence="2 5" id="KW-0808">Transferase</keyword>
<dbReference type="InterPro" id="IPR011869">
    <property type="entry name" value="TrmA_MeTrfase"/>
</dbReference>
<comment type="caution">
    <text evidence="5">The sequence shown here is derived from an EMBL/GenBank/DDBJ whole genome shotgun (WGS) entry which is preliminary data.</text>
</comment>
<dbReference type="PANTHER" id="PTHR47790">
    <property type="entry name" value="TRNA/TMRNA (URACIL-C(5))-METHYLTRANSFERASE"/>
    <property type="match status" value="1"/>
</dbReference>
<evidence type="ECO:0000256" key="1">
    <source>
        <dbReference type="ARBA" id="ARBA00022603"/>
    </source>
</evidence>
<evidence type="ECO:0000313" key="5">
    <source>
        <dbReference type="EMBL" id="OAT51798.1"/>
    </source>
</evidence>
<dbReference type="GO" id="GO:0032259">
    <property type="term" value="P:methylation"/>
    <property type="evidence" value="ECO:0007669"/>
    <property type="project" value="UniProtKB-KW"/>
</dbReference>
<reference evidence="5 6" key="1">
    <citation type="submission" date="2016-04" db="EMBL/GenBank/DDBJ databases">
        <title>ATOL: Assembling a taxonomically balanced genome-scale reconstruction of the evolutionary history of the Enterobacteriaceae.</title>
        <authorList>
            <person name="Plunkett G.III."/>
            <person name="Neeno-Eckwall E.C."/>
            <person name="Glasner J.D."/>
            <person name="Perna N.T."/>
        </authorList>
    </citation>
    <scope>NUCLEOTIDE SEQUENCE [LARGE SCALE GENOMIC DNA]</scope>
    <source>
        <strain evidence="5 6">ATCC 12841</strain>
    </source>
</reference>
<dbReference type="GO" id="GO:0019843">
    <property type="term" value="F:rRNA binding"/>
    <property type="evidence" value="ECO:0007669"/>
    <property type="project" value="TreeGrafter"/>
</dbReference>
<name>A0AA91E9J0_9GAMM</name>